<feature type="compositionally biased region" description="Acidic residues" evidence="1">
    <location>
        <begin position="217"/>
        <end position="232"/>
    </location>
</feature>
<keyword evidence="4" id="KW-1185">Reference proteome</keyword>
<dbReference type="EMBL" id="SDMP01000002">
    <property type="protein sequence ID" value="RYR73814.1"/>
    <property type="molecule type" value="Genomic_DNA"/>
</dbReference>
<feature type="compositionally biased region" description="Basic residues" evidence="1">
    <location>
        <begin position="383"/>
        <end position="393"/>
    </location>
</feature>
<evidence type="ECO:0000256" key="1">
    <source>
        <dbReference type="SAM" id="MobiDB-lite"/>
    </source>
</evidence>
<gene>
    <name evidence="3" type="ORF">Ahy_A02g008322</name>
</gene>
<evidence type="ECO:0000259" key="2">
    <source>
        <dbReference type="Pfam" id="PF26130"/>
    </source>
</evidence>
<dbReference type="AlphaFoldDB" id="A0A445EE59"/>
<dbReference type="Proteomes" id="UP000289738">
    <property type="component" value="Chromosome A02"/>
</dbReference>
<evidence type="ECO:0000313" key="3">
    <source>
        <dbReference type="EMBL" id="RYR73814.1"/>
    </source>
</evidence>
<accession>A0A445EE59</accession>
<protein>
    <recommendedName>
        <fullName evidence="2">PB1-like domain-containing protein</fullName>
    </recommendedName>
</protein>
<dbReference type="InterPro" id="IPR058594">
    <property type="entry name" value="PB1-like_dom_pln"/>
</dbReference>
<organism evidence="3 4">
    <name type="scientific">Arachis hypogaea</name>
    <name type="common">Peanut</name>
    <dbReference type="NCBI Taxonomy" id="3818"/>
    <lineage>
        <taxon>Eukaryota</taxon>
        <taxon>Viridiplantae</taxon>
        <taxon>Streptophyta</taxon>
        <taxon>Embryophyta</taxon>
        <taxon>Tracheophyta</taxon>
        <taxon>Spermatophyta</taxon>
        <taxon>Magnoliopsida</taxon>
        <taxon>eudicotyledons</taxon>
        <taxon>Gunneridae</taxon>
        <taxon>Pentapetalae</taxon>
        <taxon>rosids</taxon>
        <taxon>fabids</taxon>
        <taxon>Fabales</taxon>
        <taxon>Fabaceae</taxon>
        <taxon>Papilionoideae</taxon>
        <taxon>50 kb inversion clade</taxon>
        <taxon>dalbergioids sensu lato</taxon>
        <taxon>Dalbergieae</taxon>
        <taxon>Pterocarpus clade</taxon>
        <taxon>Arachis</taxon>
    </lineage>
</organism>
<feature type="compositionally biased region" description="Basic and acidic residues" evidence="1">
    <location>
        <begin position="394"/>
        <end position="403"/>
    </location>
</feature>
<feature type="region of interest" description="Disordered" evidence="1">
    <location>
        <begin position="172"/>
        <end position="313"/>
    </location>
</feature>
<reference evidence="3 4" key="1">
    <citation type="submission" date="2019-01" db="EMBL/GenBank/DDBJ databases">
        <title>Sequencing of cultivated peanut Arachis hypogaea provides insights into genome evolution and oil improvement.</title>
        <authorList>
            <person name="Chen X."/>
        </authorList>
    </citation>
    <scope>NUCLEOTIDE SEQUENCE [LARGE SCALE GENOMIC DNA]</scope>
    <source>
        <strain evidence="4">cv. Fuhuasheng</strain>
        <tissue evidence="3">Leaves</tissue>
    </source>
</reference>
<feature type="compositionally biased region" description="Basic and acidic residues" evidence="1">
    <location>
        <begin position="254"/>
        <end position="271"/>
    </location>
</feature>
<feature type="domain" description="PB1-like" evidence="2">
    <location>
        <begin position="60"/>
        <end position="159"/>
    </location>
</feature>
<sequence length="567" mass="63444">MLNAAFWEQGIRVLQRKPPPRESVVSLPTISLTLLTQDFVPNEVIVEEGFAGLSVFTGQMTDWVIPVFQHGGSFVKDNKGELLYINGNVKRFPPLDLDLVNYFDLKKMFEELGYHAYKKMYWYDPTAPSYEAGLHPIYGDKEIREMCDKKREDRETDELCLFFDHPIMEDVDFEDSDDTDEHSEAEVLSDEPISDNDSYDSYESAEDEAYKPPPPGFEDDTDDSYDSFEDEELMKKTKRKGGKRDKKGKKKTVGKKDNARKMAVEKTDNARKKGGPKQTTRPNDKYGPNITVGPTSTNGSTPTARPSPTVGGSEFGVGPGIPCVHALAAIQKRCDRPELYVHPWLKMDAFRATYEHVMKPVNSEEYWVNTGLLSPEPPISRRPAGRPTKKKRKADPVEDARDRSKGRRTFKVTCQKCGESSHNAKTCKGPPRPKPPPKNKAGSQEEVQITLSAPQPQPQEQTTNSSNQVASTTSFRHPRPKQQILRLHVALVTAPTPPMKLVSAPRPLPPPTLTPPPTTPFAPVPRSLHPNQIPRISPETVAATSSGTVARIFKFMPTPGLNLQKKK</sequence>
<proteinExistence type="predicted"/>
<feature type="compositionally biased region" description="Basic residues" evidence="1">
    <location>
        <begin position="236"/>
        <end position="253"/>
    </location>
</feature>
<evidence type="ECO:0000313" key="4">
    <source>
        <dbReference type="Proteomes" id="UP000289738"/>
    </source>
</evidence>
<feature type="compositionally biased region" description="Polar residues" evidence="1">
    <location>
        <begin position="292"/>
        <end position="306"/>
    </location>
</feature>
<feature type="region of interest" description="Disordered" evidence="1">
    <location>
        <begin position="371"/>
        <end position="479"/>
    </location>
</feature>
<comment type="caution">
    <text evidence="3">The sequence shown here is derived from an EMBL/GenBank/DDBJ whole genome shotgun (WGS) entry which is preliminary data.</text>
</comment>
<name>A0A445EE59_ARAHY</name>
<feature type="compositionally biased region" description="Polar residues" evidence="1">
    <location>
        <begin position="441"/>
        <end position="475"/>
    </location>
</feature>
<dbReference type="Pfam" id="PF26130">
    <property type="entry name" value="PB1-like"/>
    <property type="match status" value="1"/>
</dbReference>
<feature type="compositionally biased region" description="Acidic residues" evidence="1">
    <location>
        <begin position="172"/>
        <end position="207"/>
    </location>
</feature>